<dbReference type="AlphaFoldDB" id="A0A4U3MC49"/>
<organism evidence="2 3">
    <name type="scientific">Herbidospora galbida</name>
    <dbReference type="NCBI Taxonomy" id="2575442"/>
    <lineage>
        <taxon>Bacteria</taxon>
        <taxon>Bacillati</taxon>
        <taxon>Actinomycetota</taxon>
        <taxon>Actinomycetes</taxon>
        <taxon>Streptosporangiales</taxon>
        <taxon>Streptosporangiaceae</taxon>
        <taxon>Herbidospora</taxon>
    </lineage>
</organism>
<dbReference type="InterPro" id="IPR045629">
    <property type="entry name" value="DUF6232"/>
</dbReference>
<comment type="caution">
    <text evidence="2">The sequence shown here is derived from an EMBL/GenBank/DDBJ whole genome shotgun (WGS) entry which is preliminary data.</text>
</comment>
<keyword evidence="1" id="KW-0812">Transmembrane</keyword>
<accession>A0A4U3MC49</accession>
<evidence type="ECO:0000313" key="2">
    <source>
        <dbReference type="EMBL" id="TKK86838.1"/>
    </source>
</evidence>
<protein>
    <submittedName>
        <fullName evidence="2">Uncharacterized protein</fullName>
    </submittedName>
</protein>
<keyword evidence="3" id="KW-1185">Reference proteome</keyword>
<feature type="transmembrane region" description="Helical" evidence="1">
    <location>
        <begin position="77"/>
        <end position="99"/>
    </location>
</feature>
<dbReference type="Pfam" id="PF19744">
    <property type="entry name" value="DUF6232"/>
    <property type="match status" value="1"/>
</dbReference>
<dbReference type="EMBL" id="SZQA01000019">
    <property type="protein sequence ID" value="TKK86838.1"/>
    <property type="molecule type" value="Genomic_DNA"/>
</dbReference>
<sequence length="177" mass="19621">MAKKRVGEIRISKRVVRIAHEVYPLANISRVRTLRVVYNGRFSTFYPLGQLVVVAALAAAASFVAEEVLPEAREYLPVALAVAGVWGGLLAIQFLYRLIFRRNRYSLMIETAGTQYTALWGTDLAEIRHIEGLIVDAIEDPPPTEKSYTFNSPVYVGNTFARDTFNVSGGGRATVNN</sequence>
<name>A0A4U3MC49_9ACTN</name>
<proteinExistence type="predicted"/>
<dbReference type="OrthoDB" id="3528632at2"/>
<dbReference type="Proteomes" id="UP000308705">
    <property type="component" value="Unassembled WGS sequence"/>
</dbReference>
<keyword evidence="1" id="KW-0472">Membrane</keyword>
<feature type="transmembrane region" description="Helical" evidence="1">
    <location>
        <begin position="45"/>
        <end position="65"/>
    </location>
</feature>
<evidence type="ECO:0000256" key="1">
    <source>
        <dbReference type="SAM" id="Phobius"/>
    </source>
</evidence>
<gene>
    <name evidence="2" type="ORF">FDA94_20480</name>
</gene>
<reference evidence="2 3" key="1">
    <citation type="submission" date="2019-04" db="EMBL/GenBank/DDBJ databases">
        <title>Herbidospora sp. NEAU-GS14.nov., a novel actinomycete isolated from soil.</title>
        <authorList>
            <person name="Han L."/>
        </authorList>
    </citation>
    <scope>NUCLEOTIDE SEQUENCE [LARGE SCALE GENOMIC DNA]</scope>
    <source>
        <strain evidence="2 3">NEAU-GS14</strain>
    </source>
</reference>
<keyword evidence="1" id="KW-1133">Transmembrane helix</keyword>
<dbReference type="RefSeq" id="WP_137248686.1">
    <property type="nucleotide sequence ID" value="NZ_SZQA01000019.1"/>
</dbReference>
<evidence type="ECO:0000313" key="3">
    <source>
        <dbReference type="Proteomes" id="UP000308705"/>
    </source>
</evidence>